<name>A0A176VVA2_MARPO</name>
<feature type="region of interest" description="Disordered" evidence="1">
    <location>
        <begin position="41"/>
        <end position="70"/>
    </location>
</feature>
<feature type="compositionally biased region" description="Basic and acidic residues" evidence="1">
    <location>
        <begin position="276"/>
        <end position="294"/>
    </location>
</feature>
<accession>A0A176VVA2</accession>
<dbReference type="EMBL" id="LVLJ01002657">
    <property type="protein sequence ID" value="OAE24301.1"/>
    <property type="molecule type" value="Genomic_DNA"/>
</dbReference>
<evidence type="ECO:0000256" key="1">
    <source>
        <dbReference type="SAM" id="MobiDB-lite"/>
    </source>
</evidence>
<proteinExistence type="predicted"/>
<gene>
    <name evidence="2" type="ORF">AXG93_1052s1240</name>
</gene>
<dbReference type="Proteomes" id="UP000077202">
    <property type="component" value="Unassembled WGS sequence"/>
</dbReference>
<reference evidence="2" key="1">
    <citation type="submission" date="2016-03" db="EMBL/GenBank/DDBJ databases">
        <title>Mechanisms controlling the formation of the plant cell surface in tip-growing cells are functionally conserved among land plants.</title>
        <authorList>
            <person name="Honkanen S."/>
            <person name="Jones V.A."/>
            <person name="Morieri G."/>
            <person name="Champion C."/>
            <person name="Hetherington A.J."/>
            <person name="Kelly S."/>
            <person name="Saint-Marcoux D."/>
            <person name="Proust H."/>
            <person name="Prescott H."/>
            <person name="Dolan L."/>
        </authorList>
    </citation>
    <scope>NUCLEOTIDE SEQUENCE [LARGE SCALE GENOMIC DNA]</scope>
    <source>
        <tissue evidence="2">Whole gametophyte</tissue>
    </source>
</reference>
<feature type="compositionally biased region" description="Acidic residues" evidence="1">
    <location>
        <begin position="247"/>
        <end position="266"/>
    </location>
</feature>
<organism evidence="2 3">
    <name type="scientific">Marchantia polymorpha subsp. ruderalis</name>
    <dbReference type="NCBI Taxonomy" id="1480154"/>
    <lineage>
        <taxon>Eukaryota</taxon>
        <taxon>Viridiplantae</taxon>
        <taxon>Streptophyta</taxon>
        <taxon>Embryophyta</taxon>
        <taxon>Marchantiophyta</taxon>
        <taxon>Marchantiopsida</taxon>
        <taxon>Marchantiidae</taxon>
        <taxon>Marchantiales</taxon>
        <taxon>Marchantiaceae</taxon>
        <taxon>Marchantia</taxon>
    </lineage>
</organism>
<sequence length="322" mass="34904">MGLQVRGGRLDFVVVERERPRPIGGKDEVCLSTHQVCSPIQRAPNSEVEGRKRKERVQDGPRSGRFQSTVGGRRTMMPCVQKHAQVGAAGLRIASSPGPVDLCITRGSCERGDSGPIVGVSERLISCSRRCGVYSPVIVHSSASSKGMKVKHLVQLVSLTVLFTWLLYQLNSSHQVKVASLRLRADEIEDDGAGGLNDASNLLDIFSDIDLGRVGDEILSRSLLRQKNIQPAELREIEREENNNGVDELEQVADEGDDSGEGDGDEGAVNLLDQDEQVRGVDEIEGEGELKEESAPEGIVAEESEALEQPGRLHPSKLDPAS</sequence>
<dbReference type="AlphaFoldDB" id="A0A176VVA2"/>
<evidence type="ECO:0000313" key="3">
    <source>
        <dbReference type="Proteomes" id="UP000077202"/>
    </source>
</evidence>
<evidence type="ECO:0000313" key="2">
    <source>
        <dbReference type="EMBL" id="OAE24301.1"/>
    </source>
</evidence>
<comment type="caution">
    <text evidence="2">The sequence shown here is derived from an EMBL/GenBank/DDBJ whole genome shotgun (WGS) entry which is preliminary data.</text>
</comment>
<feature type="compositionally biased region" description="Basic and acidic residues" evidence="1">
    <location>
        <begin position="48"/>
        <end position="59"/>
    </location>
</feature>
<protein>
    <submittedName>
        <fullName evidence="2">Uncharacterized protein</fullName>
    </submittedName>
</protein>
<feature type="region of interest" description="Disordered" evidence="1">
    <location>
        <begin position="236"/>
        <end position="322"/>
    </location>
</feature>
<keyword evidence="3" id="KW-1185">Reference proteome</keyword>